<evidence type="ECO:0000256" key="1">
    <source>
        <dbReference type="SAM" id="MobiDB-lite"/>
    </source>
</evidence>
<accession>A0A7J5ZEW8</accession>
<dbReference type="Proteomes" id="UP000518266">
    <property type="component" value="Unassembled WGS sequence"/>
</dbReference>
<proteinExistence type="predicted"/>
<feature type="region of interest" description="Disordered" evidence="1">
    <location>
        <begin position="1"/>
        <end position="25"/>
    </location>
</feature>
<name>A0A7J5ZEW8_DISMA</name>
<evidence type="ECO:0000313" key="3">
    <source>
        <dbReference type="Proteomes" id="UP000518266"/>
    </source>
</evidence>
<organism evidence="2 3">
    <name type="scientific">Dissostichus mawsoni</name>
    <name type="common">Antarctic cod</name>
    <dbReference type="NCBI Taxonomy" id="36200"/>
    <lineage>
        <taxon>Eukaryota</taxon>
        <taxon>Metazoa</taxon>
        <taxon>Chordata</taxon>
        <taxon>Craniata</taxon>
        <taxon>Vertebrata</taxon>
        <taxon>Euteleostomi</taxon>
        <taxon>Actinopterygii</taxon>
        <taxon>Neopterygii</taxon>
        <taxon>Teleostei</taxon>
        <taxon>Neoteleostei</taxon>
        <taxon>Acanthomorphata</taxon>
        <taxon>Eupercaria</taxon>
        <taxon>Perciformes</taxon>
        <taxon>Notothenioidei</taxon>
        <taxon>Nototheniidae</taxon>
        <taxon>Dissostichus</taxon>
    </lineage>
</organism>
<gene>
    <name evidence="2" type="ORF">F7725_021586</name>
</gene>
<keyword evidence="3" id="KW-1185">Reference proteome</keyword>
<sequence>MSWASSSEKSDMELSDEESPAPSSCSFRASSVAYFWMYSVEEEKERVRPVEVHGSCVSVQRVDGVGVGQQLRQERLKD</sequence>
<dbReference type="AlphaFoldDB" id="A0A7J5ZEW8"/>
<dbReference type="EMBL" id="JAAKFY010000003">
    <property type="protein sequence ID" value="KAF3859187.1"/>
    <property type="molecule type" value="Genomic_DNA"/>
</dbReference>
<reference evidence="2 3" key="1">
    <citation type="submission" date="2020-03" db="EMBL/GenBank/DDBJ databases">
        <title>Dissostichus mawsoni Genome sequencing and assembly.</title>
        <authorList>
            <person name="Park H."/>
        </authorList>
    </citation>
    <scope>NUCLEOTIDE SEQUENCE [LARGE SCALE GENOMIC DNA]</scope>
    <source>
        <strain evidence="2">DM0001</strain>
        <tissue evidence="2">Muscle</tissue>
    </source>
</reference>
<protein>
    <submittedName>
        <fullName evidence="2">Uncharacterized protein</fullName>
    </submittedName>
</protein>
<feature type="non-terminal residue" evidence="2">
    <location>
        <position position="1"/>
    </location>
</feature>
<comment type="caution">
    <text evidence="2">The sequence shown here is derived from an EMBL/GenBank/DDBJ whole genome shotgun (WGS) entry which is preliminary data.</text>
</comment>
<evidence type="ECO:0000313" key="2">
    <source>
        <dbReference type="EMBL" id="KAF3859187.1"/>
    </source>
</evidence>